<accession>A0A7W6E7U0</accession>
<reference evidence="1 2" key="1">
    <citation type="submission" date="2020-08" db="EMBL/GenBank/DDBJ databases">
        <title>Genomic Encyclopedia of Type Strains, Phase IV (KMG-IV): sequencing the most valuable type-strain genomes for metagenomic binning, comparative biology and taxonomic classification.</title>
        <authorList>
            <person name="Goeker M."/>
        </authorList>
    </citation>
    <scope>NUCLEOTIDE SEQUENCE [LARGE SCALE GENOMIC DNA]</scope>
    <source>
        <strain evidence="1 2">DSM 102238</strain>
    </source>
</reference>
<evidence type="ECO:0000313" key="2">
    <source>
        <dbReference type="Proteomes" id="UP000542776"/>
    </source>
</evidence>
<comment type="caution">
    <text evidence="1">The sequence shown here is derived from an EMBL/GenBank/DDBJ whole genome shotgun (WGS) entry which is preliminary data.</text>
</comment>
<organism evidence="1 2">
    <name type="scientific">Aureimonas pseudogalii</name>
    <dbReference type="NCBI Taxonomy" id="1744844"/>
    <lineage>
        <taxon>Bacteria</taxon>
        <taxon>Pseudomonadati</taxon>
        <taxon>Pseudomonadota</taxon>
        <taxon>Alphaproteobacteria</taxon>
        <taxon>Hyphomicrobiales</taxon>
        <taxon>Aurantimonadaceae</taxon>
        <taxon>Aureimonas</taxon>
    </lineage>
</organism>
<dbReference type="AlphaFoldDB" id="A0A7W6E7U0"/>
<dbReference type="Proteomes" id="UP000542776">
    <property type="component" value="Unassembled WGS sequence"/>
</dbReference>
<evidence type="ECO:0000313" key="1">
    <source>
        <dbReference type="EMBL" id="MBB3996322.1"/>
    </source>
</evidence>
<sequence>MLADIIIARSNYGGDRGRDDLHRHATFSCGLRNRMRRLFRMLRLA</sequence>
<name>A0A7W6E7U0_9HYPH</name>
<dbReference type="EMBL" id="JACIEK010000001">
    <property type="protein sequence ID" value="MBB3996322.1"/>
    <property type="molecule type" value="Genomic_DNA"/>
</dbReference>
<keyword evidence="2" id="KW-1185">Reference proteome</keyword>
<proteinExistence type="predicted"/>
<gene>
    <name evidence="1" type="ORF">GGR04_000143</name>
</gene>
<dbReference type="RefSeq" id="WP_183196864.1">
    <property type="nucleotide sequence ID" value="NZ_JACIEK010000001.1"/>
</dbReference>
<protein>
    <submittedName>
        <fullName evidence="1">Uncharacterized protein</fullName>
    </submittedName>
</protein>